<dbReference type="EMBL" id="LRBV02000008">
    <property type="status" value="NOT_ANNOTATED_CDS"/>
    <property type="molecule type" value="Genomic_DNA"/>
</dbReference>
<evidence type="ECO:0000256" key="7">
    <source>
        <dbReference type="ARBA" id="ARBA00023242"/>
    </source>
</evidence>
<comment type="cofactor">
    <cofactor evidence="1">
        <name>a divalent metal cation</name>
        <dbReference type="ChEBI" id="CHEBI:60240"/>
    </cofactor>
</comment>
<name>A0A7N2MDL7_QUELO</name>
<dbReference type="Pfam" id="PF26138">
    <property type="entry name" value="DUF8040"/>
    <property type="match status" value="1"/>
</dbReference>
<sequence length="562" mass="64444">MDNQKIQAAVLATVASVLAVGAIILEDIRSRRFIIRQPHVNRDYEREGFISDILHRGDARCSFMIRMRPVAFYELCRILVERNLVRETIYMSVTKQVLMFLHIIGHNVRFRVVAARFHRSIETAYRYFKIVLKAVLQLYRHVVRLSDNSTPPEIRNSRRFYPYFKDCVGAIDGTHVRASVPIEIQGRFRGRKGGTTQNVLAAVSFDLRFTYMLAGWEGSAHDSRILNDALSRPRGLKIPEGKYYLGDAGYGNRPGILSPYRSVRYHLKELIVLLTIAMSKNKGKESGTQLRWTQPMCDMLFKMLVVEAEQGNKPSNKYKPQSLDKVAKEIGVKFNVECHASHVHNRLRTVRKEWKLVQDIRKKSGFGWDDNLKMITCDKQTYDAEVLAHPAHAPYLNKKIEQYDEMAIVVGKDMATGGFSKQWSEHSPLVENETPQNDIQNPEFEGDTDTLPKDAHEASNGTSSKGRSHRKRTYAAMNEDSPFSEMTEQLKQIAVAVTALSHGPVNTNELHKVVMNVEGFEEDMLDEAFDHLVNDEKAGRAFMAKNDRMRKLWLEKFFNKTF</sequence>
<comment type="similarity">
    <text evidence="3">Belongs to the HARBI1 family.</text>
</comment>
<reference evidence="13 14" key="1">
    <citation type="journal article" date="2016" name="G3 (Bethesda)">
        <title>First Draft Assembly and Annotation of the Genome of a California Endemic Oak Quercus lobata Nee (Fagaceae).</title>
        <authorList>
            <person name="Sork V.L."/>
            <person name="Fitz-Gibbon S.T."/>
            <person name="Puiu D."/>
            <person name="Crepeau M."/>
            <person name="Gugger P.F."/>
            <person name="Sherman R."/>
            <person name="Stevens K."/>
            <person name="Langley C.H."/>
            <person name="Pellegrini M."/>
            <person name="Salzberg S.L."/>
        </authorList>
    </citation>
    <scope>NUCLEOTIDE SEQUENCE [LARGE SCALE GENOMIC DNA]</scope>
    <source>
        <strain evidence="13 14">cv. SW786</strain>
    </source>
</reference>
<dbReference type="Gramene" id="QL08p053984:mrna">
    <property type="protein sequence ID" value="QL08p053984:mrna"/>
    <property type="gene ID" value="QL08p053984"/>
</dbReference>
<dbReference type="Pfam" id="PF13359">
    <property type="entry name" value="DDE_Tnp_4"/>
    <property type="match status" value="1"/>
</dbReference>
<organism evidence="13 14">
    <name type="scientific">Quercus lobata</name>
    <name type="common">Valley oak</name>
    <dbReference type="NCBI Taxonomy" id="97700"/>
    <lineage>
        <taxon>Eukaryota</taxon>
        <taxon>Viridiplantae</taxon>
        <taxon>Streptophyta</taxon>
        <taxon>Embryophyta</taxon>
        <taxon>Tracheophyta</taxon>
        <taxon>Spermatophyta</taxon>
        <taxon>Magnoliopsida</taxon>
        <taxon>eudicotyledons</taxon>
        <taxon>Gunneridae</taxon>
        <taxon>Pentapetalae</taxon>
        <taxon>rosids</taxon>
        <taxon>fabids</taxon>
        <taxon>Fagales</taxon>
        <taxon>Fagaceae</taxon>
        <taxon>Quercus</taxon>
    </lineage>
</organism>
<dbReference type="GO" id="GO:0046872">
    <property type="term" value="F:metal ion binding"/>
    <property type="evidence" value="ECO:0007669"/>
    <property type="project" value="UniProtKB-KW"/>
</dbReference>
<dbReference type="AlphaFoldDB" id="A0A7N2MDL7"/>
<evidence type="ECO:0000259" key="12">
    <source>
        <dbReference type="Pfam" id="PF26138"/>
    </source>
</evidence>
<dbReference type="Pfam" id="PF12776">
    <property type="entry name" value="Myb_DNA-bind_3"/>
    <property type="match status" value="1"/>
</dbReference>
<feature type="region of interest" description="Disordered" evidence="8">
    <location>
        <begin position="426"/>
        <end position="473"/>
    </location>
</feature>
<protein>
    <recommendedName>
        <fullName evidence="15">Myb/SANT-like domain-containing protein</fullName>
    </recommendedName>
</protein>
<evidence type="ECO:0000256" key="3">
    <source>
        <dbReference type="ARBA" id="ARBA00006958"/>
    </source>
</evidence>
<evidence type="ECO:0000256" key="2">
    <source>
        <dbReference type="ARBA" id="ARBA00004123"/>
    </source>
</evidence>
<evidence type="ECO:0000256" key="9">
    <source>
        <dbReference type="SAM" id="Phobius"/>
    </source>
</evidence>
<proteinExistence type="inferred from homology"/>
<feature type="transmembrane region" description="Helical" evidence="9">
    <location>
        <begin position="6"/>
        <end position="25"/>
    </location>
</feature>
<dbReference type="InParanoid" id="A0A7N2MDL7"/>
<evidence type="ECO:0000256" key="1">
    <source>
        <dbReference type="ARBA" id="ARBA00001968"/>
    </source>
</evidence>
<feature type="domain" description="DDE Tnp4" evidence="11">
    <location>
        <begin position="171"/>
        <end position="262"/>
    </location>
</feature>
<feature type="domain" description="DUF8040" evidence="12">
    <location>
        <begin position="45"/>
        <end position="136"/>
    </location>
</feature>
<accession>A0A7N2MDL7</accession>
<feature type="domain" description="Myb/SANT-like" evidence="10">
    <location>
        <begin position="291"/>
        <end position="382"/>
    </location>
</feature>
<evidence type="ECO:0000256" key="8">
    <source>
        <dbReference type="SAM" id="MobiDB-lite"/>
    </source>
</evidence>
<dbReference type="Proteomes" id="UP000594261">
    <property type="component" value="Chromosome 8"/>
</dbReference>
<evidence type="ECO:0000259" key="11">
    <source>
        <dbReference type="Pfam" id="PF13359"/>
    </source>
</evidence>
<evidence type="ECO:0000313" key="13">
    <source>
        <dbReference type="EnsemblPlants" id="QL08p053984:mrna"/>
    </source>
</evidence>
<keyword evidence="9" id="KW-0472">Membrane</keyword>
<keyword evidence="4" id="KW-0540">Nuclease</keyword>
<evidence type="ECO:0000256" key="4">
    <source>
        <dbReference type="ARBA" id="ARBA00022722"/>
    </source>
</evidence>
<dbReference type="EnsemblPlants" id="QL08p053984:mrna">
    <property type="protein sequence ID" value="QL08p053984:mrna"/>
    <property type="gene ID" value="QL08p053984"/>
</dbReference>
<dbReference type="GO" id="GO:0005634">
    <property type="term" value="C:nucleus"/>
    <property type="evidence" value="ECO:0007669"/>
    <property type="project" value="UniProtKB-SubCell"/>
</dbReference>
<dbReference type="InterPro" id="IPR058353">
    <property type="entry name" value="DUF8040"/>
</dbReference>
<dbReference type="InterPro" id="IPR045249">
    <property type="entry name" value="HARBI1-like"/>
</dbReference>
<dbReference type="PANTHER" id="PTHR22930:SF228">
    <property type="entry name" value="PROTEIN ALP1-LIKE"/>
    <property type="match status" value="1"/>
</dbReference>
<evidence type="ECO:0000313" key="14">
    <source>
        <dbReference type="Proteomes" id="UP000594261"/>
    </source>
</evidence>
<keyword evidence="5" id="KW-0479">Metal-binding</keyword>
<keyword evidence="9" id="KW-1133">Transmembrane helix</keyword>
<evidence type="ECO:0000259" key="10">
    <source>
        <dbReference type="Pfam" id="PF12776"/>
    </source>
</evidence>
<keyword evidence="6" id="KW-0378">Hydrolase</keyword>
<comment type="subcellular location">
    <subcellularLocation>
        <location evidence="2">Nucleus</location>
    </subcellularLocation>
</comment>
<reference evidence="13" key="2">
    <citation type="submission" date="2021-01" db="UniProtKB">
        <authorList>
            <consortium name="EnsemblPlants"/>
        </authorList>
    </citation>
    <scope>IDENTIFICATION</scope>
</reference>
<dbReference type="PANTHER" id="PTHR22930">
    <property type="match status" value="1"/>
</dbReference>
<keyword evidence="9" id="KW-0812">Transmembrane</keyword>
<keyword evidence="7" id="KW-0539">Nucleus</keyword>
<dbReference type="InterPro" id="IPR024752">
    <property type="entry name" value="Myb/SANT-like_dom"/>
</dbReference>
<dbReference type="GO" id="GO:0016787">
    <property type="term" value="F:hydrolase activity"/>
    <property type="evidence" value="ECO:0007669"/>
    <property type="project" value="UniProtKB-KW"/>
</dbReference>
<keyword evidence="14" id="KW-1185">Reference proteome</keyword>
<dbReference type="OMA" id="QYDEMAI"/>
<dbReference type="InterPro" id="IPR027806">
    <property type="entry name" value="HARBI1_dom"/>
</dbReference>
<dbReference type="GO" id="GO:0004518">
    <property type="term" value="F:nuclease activity"/>
    <property type="evidence" value="ECO:0007669"/>
    <property type="project" value="UniProtKB-KW"/>
</dbReference>
<evidence type="ECO:0000256" key="5">
    <source>
        <dbReference type="ARBA" id="ARBA00022723"/>
    </source>
</evidence>
<evidence type="ECO:0008006" key="15">
    <source>
        <dbReference type="Google" id="ProtNLM"/>
    </source>
</evidence>
<evidence type="ECO:0000256" key="6">
    <source>
        <dbReference type="ARBA" id="ARBA00022801"/>
    </source>
</evidence>